<evidence type="ECO:0000313" key="3">
    <source>
        <dbReference type="Proteomes" id="UP001499990"/>
    </source>
</evidence>
<evidence type="ECO:0008006" key="4">
    <source>
        <dbReference type="Google" id="ProtNLM"/>
    </source>
</evidence>
<reference evidence="3" key="1">
    <citation type="journal article" date="2019" name="Int. J. Syst. Evol. Microbiol.">
        <title>The Global Catalogue of Microorganisms (GCM) 10K type strain sequencing project: providing services to taxonomists for standard genome sequencing and annotation.</title>
        <authorList>
            <consortium name="The Broad Institute Genomics Platform"/>
            <consortium name="The Broad Institute Genome Sequencing Center for Infectious Disease"/>
            <person name="Wu L."/>
            <person name="Ma J."/>
        </authorList>
    </citation>
    <scope>NUCLEOTIDE SEQUENCE [LARGE SCALE GENOMIC DNA]</scope>
    <source>
        <strain evidence="3">JCM 9651</strain>
    </source>
</reference>
<evidence type="ECO:0000256" key="1">
    <source>
        <dbReference type="SAM" id="MobiDB-lite"/>
    </source>
</evidence>
<organism evidence="2 3">
    <name type="scientific">Streptomyces sannanensis</name>
    <dbReference type="NCBI Taxonomy" id="285536"/>
    <lineage>
        <taxon>Bacteria</taxon>
        <taxon>Bacillati</taxon>
        <taxon>Actinomycetota</taxon>
        <taxon>Actinomycetes</taxon>
        <taxon>Kitasatosporales</taxon>
        <taxon>Streptomycetaceae</taxon>
        <taxon>Streptomyces</taxon>
    </lineage>
</organism>
<keyword evidence="3" id="KW-1185">Reference proteome</keyword>
<sequence length="131" mass="14179">METTTRVASDLGYRVTFVTDATATNPIPHRDAPADRSIADMLADPRTLSAEEIIRRTELSPTLNVLCTIILTTPTVKRSMLSGAAFVKPYVPSARSSRSAARRGGKPDWQTRPGSALIGRTTTPSQRPSAR</sequence>
<evidence type="ECO:0000313" key="2">
    <source>
        <dbReference type="EMBL" id="GAA3377796.1"/>
    </source>
</evidence>
<comment type="caution">
    <text evidence="2">The sequence shown here is derived from an EMBL/GenBank/DDBJ whole genome shotgun (WGS) entry which is preliminary data.</text>
</comment>
<dbReference type="EMBL" id="BAAAYL010000001">
    <property type="protein sequence ID" value="GAA3377796.1"/>
    <property type="molecule type" value="Genomic_DNA"/>
</dbReference>
<dbReference type="InterPro" id="IPR036380">
    <property type="entry name" value="Isochorismatase-like_sf"/>
</dbReference>
<dbReference type="SUPFAM" id="SSF52499">
    <property type="entry name" value="Isochorismatase-like hydrolases"/>
    <property type="match status" value="1"/>
</dbReference>
<proteinExistence type="predicted"/>
<dbReference type="Proteomes" id="UP001499990">
    <property type="component" value="Unassembled WGS sequence"/>
</dbReference>
<protein>
    <recommendedName>
        <fullName evidence="4">Isochorismatase family protein</fullName>
    </recommendedName>
</protein>
<name>A0ABP6SJC2_9ACTN</name>
<feature type="region of interest" description="Disordered" evidence="1">
    <location>
        <begin position="92"/>
        <end position="131"/>
    </location>
</feature>
<gene>
    <name evidence="2" type="ORF">GCM10020367_54900</name>
</gene>
<accession>A0ABP6SJC2</accession>
<feature type="compositionally biased region" description="Polar residues" evidence="1">
    <location>
        <begin position="120"/>
        <end position="131"/>
    </location>
</feature>